<dbReference type="EMBL" id="JAUSUR010000006">
    <property type="protein sequence ID" value="MDQ0362277.1"/>
    <property type="molecule type" value="Genomic_DNA"/>
</dbReference>
<name>A0ABU0E5V1_9FIRM</name>
<protein>
    <submittedName>
        <fullName evidence="1">DNA-3-methyladenine glycosylase I</fullName>
        <ecNumber evidence="1">3.2.2.20</ecNumber>
    </submittedName>
</protein>
<keyword evidence="1" id="KW-0378">Hydrolase</keyword>
<gene>
    <name evidence="1" type="ORF">J2S15_003031</name>
</gene>
<sequence length="181" mass="21362">MKRCDWPSNELNIEYHDKEWGKPVYDDKILFEFLILEGMQAGLSWDIVLKRRETMRKAFDNFDPMILKDYDEDKVEQLMKNEGVIRHRLKLQALKINADCFLDVQKEYGSFSKYLWEFVDNNPIVNSIEKTEDLPVVSKEAETLSKSLRKRGFKFVGPTICYAYMQAMGLVNDHLNSCEFK</sequence>
<keyword evidence="1" id="KW-0326">Glycosidase</keyword>
<dbReference type="EC" id="3.2.2.20" evidence="1"/>
<comment type="caution">
    <text evidence="1">The sequence shown here is derived from an EMBL/GenBank/DDBJ whole genome shotgun (WGS) entry which is preliminary data.</text>
</comment>
<dbReference type="InterPro" id="IPR052891">
    <property type="entry name" value="DNA-3mA_glycosylase"/>
</dbReference>
<accession>A0ABU0E5V1</accession>
<dbReference type="InterPro" id="IPR005019">
    <property type="entry name" value="Adenine_glyco"/>
</dbReference>
<dbReference type="GO" id="GO:0008725">
    <property type="term" value="F:DNA-3-methyladenine glycosylase activity"/>
    <property type="evidence" value="ECO:0007669"/>
    <property type="project" value="UniProtKB-EC"/>
</dbReference>
<dbReference type="Pfam" id="PF03352">
    <property type="entry name" value="Adenine_glyco"/>
    <property type="match status" value="1"/>
</dbReference>
<evidence type="ECO:0000313" key="2">
    <source>
        <dbReference type="Proteomes" id="UP001230220"/>
    </source>
</evidence>
<dbReference type="PANTHER" id="PTHR30037">
    <property type="entry name" value="DNA-3-METHYLADENINE GLYCOSYLASE 1"/>
    <property type="match status" value="1"/>
</dbReference>
<dbReference type="RefSeq" id="WP_307409744.1">
    <property type="nucleotide sequence ID" value="NZ_JAUSUR010000006.1"/>
</dbReference>
<evidence type="ECO:0000313" key="1">
    <source>
        <dbReference type="EMBL" id="MDQ0362277.1"/>
    </source>
</evidence>
<dbReference type="Proteomes" id="UP001230220">
    <property type="component" value="Unassembled WGS sequence"/>
</dbReference>
<dbReference type="PANTHER" id="PTHR30037:SF4">
    <property type="entry name" value="DNA-3-METHYLADENINE GLYCOSYLASE I"/>
    <property type="match status" value="1"/>
</dbReference>
<dbReference type="InterPro" id="IPR011257">
    <property type="entry name" value="DNA_glycosylase"/>
</dbReference>
<proteinExistence type="predicted"/>
<dbReference type="SUPFAM" id="SSF48150">
    <property type="entry name" value="DNA-glycosylase"/>
    <property type="match status" value="1"/>
</dbReference>
<dbReference type="Gene3D" id="1.10.340.30">
    <property type="entry name" value="Hypothetical protein, domain 2"/>
    <property type="match status" value="1"/>
</dbReference>
<reference evidence="1 2" key="1">
    <citation type="submission" date="2023-07" db="EMBL/GenBank/DDBJ databases">
        <title>Genomic Encyclopedia of Type Strains, Phase IV (KMG-IV): sequencing the most valuable type-strain genomes for metagenomic binning, comparative biology and taxonomic classification.</title>
        <authorList>
            <person name="Goeker M."/>
        </authorList>
    </citation>
    <scope>NUCLEOTIDE SEQUENCE [LARGE SCALE GENOMIC DNA]</scope>
    <source>
        <strain evidence="1 2">DSM 16784</strain>
    </source>
</reference>
<keyword evidence="2" id="KW-1185">Reference proteome</keyword>
<organism evidence="1 2">
    <name type="scientific">Breznakia pachnodae</name>
    <dbReference type="NCBI Taxonomy" id="265178"/>
    <lineage>
        <taxon>Bacteria</taxon>
        <taxon>Bacillati</taxon>
        <taxon>Bacillota</taxon>
        <taxon>Erysipelotrichia</taxon>
        <taxon>Erysipelotrichales</taxon>
        <taxon>Erysipelotrichaceae</taxon>
        <taxon>Breznakia</taxon>
    </lineage>
</organism>